<feature type="transmembrane region" description="Helical" evidence="5">
    <location>
        <begin position="12"/>
        <end position="39"/>
    </location>
</feature>
<keyword evidence="3 5" id="KW-1133">Transmembrane helix</keyword>
<dbReference type="Proteomes" id="UP000631034">
    <property type="component" value="Unassembled WGS sequence"/>
</dbReference>
<evidence type="ECO:0000256" key="2">
    <source>
        <dbReference type="ARBA" id="ARBA00022692"/>
    </source>
</evidence>
<gene>
    <name evidence="6" type="ORF">IHV25_07295</name>
</gene>
<dbReference type="EMBL" id="JACZHT010000005">
    <property type="protein sequence ID" value="MBE1237452.1"/>
    <property type="molecule type" value="Genomic_DNA"/>
</dbReference>
<keyword evidence="5" id="KW-1003">Cell membrane</keyword>
<accession>A0A8J6YXH4</accession>
<evidence type="ECO:0000313" key="7">
    <source>
        <dbReference type="Proteomes" id="UP000631034"/>
    </source>
</evidence>
<dbReference type="GO" id="GO:0005886">
    <property type="term" value="C:plasma membrane"/>
    <property type="evidence" value="ECO:0007669"/>
    <property type="project" value="UniProtKB-SubCell"/>
</dbReference>
<dbReference type="RefSeq" id="WP_192534466.1">
    <property type="nucleotide sequence ID" value="NZ_JACZHT010000005.1"/>
</dbReference>
<proteinExistence type="inferred from homology"/>
<feature type="transmembrane region" description="Helical" evidence="5">
    <location>
        <begin position="51"/>
        <end position="73"/>
    </location>
</feature>
<keyword evidence="2 5" id="KW-0812">Transmembrane</keyword>
<organism evidence="6 7">
    <name type="scientific">Phaeovibrio sulfidiphilus</name>
    <dbReference type="NCBI Taxonomy" id="1220600"/>
    <lineage>
        <taxon>Bacteria</taxon>
        <taxon>Pseudomonadati</taxon>
        <taxon>Pseudomonadota</taxon>
        <taxon>Alphaproteobacteria</taxon>
        <taxon>Rhodospirillales</taxon>
        <taxon>Rhodospirillaceae</taxon>
        <taxon>Phaeovibrio</taxon>
    </lineage>
</organism>
<feature type="transmembrane region" description="Helical" evidence="5">
    <location>
        <begin position="144"/>
        <end position="167"/>
    </location>
</feature>
<evidence type="ECO:0000256" key="3">
    <source>
        <dbReference type="ARBA" id="ARBA00022989"/>
    </source>
</evidence>
<keyword evidence="7" id="KW-1185">Reference proteome</keyword>
<comment type="subcellular location">
    <subcellularLocation>
        <location evidence="5">Cell membrane</location>
        <topology evidence="5">Multi-pass membrane protein</topology>
    </subcellularLocation>
    <subcellularLocation>
        <location evidence="1">Membrane</location>
        <topology evidence="1">Multi-pass membrane protein</topology>
    </subcellularLocation>
</comment>
<feature type="transmembrane region" description="Helical" evidence="5">
    <location>
        <begin position="110"/>
        <end position="132"/>
    </location>
</feature>
<keyword evidence="4 5" id="KW-0472">Membrane</keyword>
<comment type="similarity">
    <text evidence="5">Belongs to the 4-toluene sulfonate uptake permease (TSUP) (TC 2.A.102) family.</text>
</comment>
<feature type="transmembrane region" description="Helical" evidence="5">
    <location>
        <begin position="85"/>
        <end position="104"/>
    </location>
</feature>
<reference evidence="6" key="1">
    <citation type="submission" date="2020-10" db="EMBL/GenBank/DDBJ databases">
        <title>Genome sequence of the unusual species of purple photosynthetic bacteria, Phaeovibrio sulfidiphilus DSM 23193, type strain.</title>
        <authorList>
            <person name="Kyndt J.A."/>
            <person name="Meyer T.E."/>
        </authorList>
    </citation>
    <scope>NUCLEOTIDE SEQUENCE</scope>
    <source>
        <strain evidence="6">DSM 23193</strain>
    </source>
</reference>
<evidence type="ECO:0000256" key="5">
    <source>
        <dbReference type="RuleBase" id="RU363041"/>
    </source>
</evidence>
<feature type="transmembrane region" description="Helical" evidence="5">
    <location>
        <begin position="249"/>
        <end position="267"/>
    </location>
</feature>
<dbReference type="Pfam" id="PF01925">
    <property type="entry name" value="TauE"/>
    <property type="match status" value="1"/>
</dbReference>
<dbReference type="InterPro" id="IPR002781">
    <property type="entry name" value="TM_pro_TauE-like"/>
</dbReference>
<evidence type="ECO:0000256" key="1">
    <source>
        <dbReference type="ARBA" id="ARBA00004141"/>
    </source>
</evidence>
<dbReference type="PANTHER" id="PTHR43483">
    <property type="entry name" value="MEMBRANE TRANSPORTER PROTEIN HI_0806-RELATED"/>
    <property type="match status" value="1"/>
</dbReference>
<dbReference type="AlphaFoldDB" id="A0A8J6YXH4"/>
<evidence type="ECO:0000313" key="6">
    <source>
        <dbReference type="EMBL" id="MBE1237452.1"/>
    </source>
</evidence>
<evidence type="ECO:0000256" key="4">
    <source>
        <dbReference type="ARBA" id="ARBA00023136"/>
    </source>
</evidence>
<feature type="transmembrane region" description="Helical" evidence="5">
    <location>
        <begin position="179"/>
        <end position="203"/>
    </location>
</feature>
<protein>
    <recommendedName>
        <fullName evidence="5">Probable membrane transporter protein</fullName>
    </recommendedName>
</protein>
<dbReference type="PANTHER" id="PTHR43483:SF3">
    <property type="entry name" value="MEMBRANE TRANSPORTER PROTEIN HI_0806-RELATED"/>
    <property type="match status" value="1"/>
</dbReference>
<comment type="caution">
    <text evidence="6">The sequence shown here is derived from an EMBL/GenBank/DDBJ whole genome shotgun (WGS) entry which is preliminary data.</text>
</comment>
<sequence length="286" mass="29655">MDGSFLLPLALYLACGALAGFLGGLLGIGGGVFIVALLITLLPSQGVPPEHIYTVAIATSLASIVVTSLSSSITHYRKGAVRLDILKSLAPGMFFGTLLGAGVASYAPSLFLQTFIVLFLFFVGSNMLFNFLKPKAERPLPGPVGTALMGGGIGAVSSWVGVAGGALTVPFLTFCSVPLHTAIGTAAAGGFPIALGGTIGYLIGGWNEPNLPPFMFGYIHLIAFAGISFTSFLLAPLGARTAHRMPVKTLRRIFAVFLLAVATRLLWKLVETLVDMGSQTTASLPV</sequence>
<feature type="transmembrane region" description="Helical" evidence="5">
    <location>
        <begin position="215"/>
        <end position="237"/>
    </location>
</feature>
<name>A0A8J6YXH4_9PROT</name>